<accession>A0A454XNX9</accession>
<reference evidence="3 5" key="1">
    <citation type="journal article" date="2006" name="Proc. Natl. Acad. Sci. U.S.A.">
        <title>Genome analysis of the smallest free-living eukaryote Ostreococcus tauri unveils many unique features.</title>
        <authorList>
            <person name="Derelle E."/>
            <person name="Ferraz C."/>
            <person name="Rombauts S."/>
            <person name="Rouze P."/>
            <person name="Worden A.Z."/>
            <person name="Robbens S."/>
            <person name="Partensky F."/>
            <person name="Degroeve S."/>
            <person name="Echeynie S."/>
            <person name="Cooke R."/>
            <person name="Saeys Y."/>
            <person name="Wuyts J."/>
            <person name="Jabbari K."/>
            <person name="Bowler C."/>
            <person name="Panaud O."/>
            <person name="Piegu B."/>
            <person name="Ball S.G."/>
            <person name="Ral J.-P."/>
            <person name="Bouget F.-Y."/>
            <person name="Piganeau G."/>
            <person name="De Baets B."/>
            <person name="Picard A."/>
            <person name="Delseny M."/>
            <person name="Demaille J."/>
            <person name="Van de Peer Y."/>
            <person name="Moreau H."/>
        </authorList>
    </citation>
    <scope>NUCLEOTIDE SEQUENCE [LARGE SCALE GENOMIC DNA]</scope>
    <source>
        <strain evidence="3 5">OTTH0595</strain>
    </source>
</reference>
<feature type="region of interest" description="Disordered" evidence="1">
    <location>
        <begin position="324"/>
        <end position="344"/>
    </location>
</feature>
<evidence type="ECO:0000256" key="2">
    <source>
        <dbReference type="SAM" id="Phobius"/>
    </source>
</evidence>
<dbReference type="RefSeq" id="XP_003078081.1">
    <property type="nucleotide sequence ID" value="XM_003078033.1"/>
</dbReference>
<evidence type="ECO:0000313" key="4">
    <source>
        <dbReference type="EMBL" id="OUS43781.1"/>
    </source>
</evidence>
<dbReference type="InParanoid" id="Q01CY2"/>
<dbReference type="Proteomes" id="UP000195557">
    <property type="component" value="Unassembled WGS sequence"/>
</dbReference>
<feature type="transmembrane region" description="Helical" evidence="2">
    <location>
        <begin position="119"/>
        <end position="140"/>
    </location>
</feature>
<dbReference type="Proteomes" id="UP000009170">
    <property type="component" value="Unassembled WGS sequence"/>
</dbReference>
<evidence type="ECO:0000313" key="3">
    <source>
        <dbReference type="EMBL" id="CAL52821.1"/>
    </source>
</evidence>
<dbReference type="GeneID" id="9832934"/>
<evidence type="ECO:0000313" key="5">
    <source>
        <dbReference type="Proteomes" id="UP000009170"/>
    </source>
</evidence>
<keyword evidence="2" id="KW-0472">Membrane</keyword>
<evidence type="ECO:0000256" key="1">
    <source>
        <dbReference type="SAM" id="MobiDB-lite"/>
    </source>
</evidence>
<name>Q01CY2_OSTTA</name>
<accession>Q01CY2</accession>
<dbReference type="AlphaFoldDB" id="Q01CY2"/>
<dbReference type="OrthoDB" id="10444732at2759"/>
<keyword evidence="2" id="KW-1133">Transmembrane helix</keyword>
<reference evidence="4" key="3">
    <citation type="submission" date="2017-04" db="EMBL/GenBank/DDBJ databases">
        <title>Population genomics of picophytoplankton unveils novel chromosome hypervariability.</title>
        <authorList>
            <consortium name="DOE Joint Genome Institute"/>
            <person name="Blanc-Mathieu R."/>
            <person name="Krasovec M."/>
            <person name="Hebrard M."/>
            <person name="Yau S."/>
            <person name="Desgranges E."/>
            <person name="Martin J."/>
            <person name="Schackwitz W."/>
            <person name="Kuo A."/>
            <person name="Salin G."/>
            <person name="Donnadieu C."/>
            <person name="Desdevises Y."/>
            <person name="Sanchez-Ferandin S."/>
            <person name="Moreau H."/>
            <person name="Rivals E."/>
            <person name="Grigoriev I.V."/>
            <person name="Grimsley N."/>
            <person name="Eyre-Walker A."/>
            <person name="Piganeau G."/>
        </authorList>
    </citation>
    <scope>NUCLEOTIDE SEQUENCE [LARGE SCALE GENOMIC DNA]</scope>
    <source>
        <strain evidence="4">RCC 1115</strain>
    </source>
</reference>
<keyword evidence="5" id="KW-1185">Reference proteome</keyword>
<sequence length="344" mass="38756">MTERAKTPLEATIERYHEAKRKVAEGVLKAKEIGAQELAKAQNAVKNAPAPVMMQKFVDGTGFVDREAYPVFVERMAVGSVIFSKSYWGDAWLYLKNNHLLLAVFLAHPKHPFSRMERLICLFCSFLVGFGLTCLFNLITKEPTKTVVSVLVGGLIQGIYDALLRLFAECLCVQSCPSCIVRCFEACGKIGMLVQFFLGCMVLVIGIVAFLRAEQRETLIGVTWRFALSKAASWIVASLLFCLIGYHFARRSQMRPGSSRRTFSEKEEHDRWNTAEAHWCCCFSCLMPRRAPSYFWNYYIGEDVTFDELPDRPPKYKAKCFCGASEPAPTTSTSRPTGTRFGQP</sequence>
<gene>
    <name evidence="4" type="ORF">BE221DRAFT_193877</name>
    <name evidence="3" type="ORF">OT_ostta03g01730</name>
</gene>
<feature type="transmembrane region" description="Helical" evidence="2">
    <location>
        <begin position="189"/>
        <end position="211"/>
    </location>
</feature>
<dbReference type="KEGG" id="ota:OT_ostta03g01730"/>
<keyword evidence="2" id="KW-0812">Transmembrane</keyword>
<feature type="transmembrane region" description="Helical" evidence="2">
    <location>
        <begin position="231"/>
        <end position="249"/>
    </location>
</feature>
<organism evidence="3 5">
    <name type="scientific">Ostreococcus tauri</name>
    <name type="common">Marine green alga</name>
    <dbReference type="NCBI Taxonomy" id="70448"/>
    <lineage>
        <taxon>Eukaryota</taxon>
        <taxon>Viridiplantae</taxon>
        <taxon>Chlorophyta</taxon>
        <taxon>Mamiellophyceae</taxon>
        <taxon>Mamiellales</taxon>
        <taxon>Bathycoccaceae</taxon>
        <taxon>Ostreococcus</taxon>
    </lineage>
</organism>
<dbReference type="EMBL" id="KZ155826">
    <property type="protein sequence ID" value="OUS43781.1"/>
    <property type="molecule type" value="Genomic_DNA"/>
</dbReference>
<accession>A0A1Y5I2U1</accession>
<dbReference type="EMBL" id="CAID01000003">
    <property type="protein sequence ID" value="CAL52821.1"/>
    <property type="molecule type" value="Genomic_DNA"/>
</dbReference>
<proteinExistence type="predicted"/>
<reference evidence="3" key="2">
    <citation type="journal article" date="2014" name="BMC Genomics">
        <title>An improved genome of the model marine alga Ostreococcus tauri unfolds by assessing Illumina de novo assemblies.</title>
        <authorList>
            <person name="Blanc-Mathieu R."/>
            <person name="Verhelst B."/>
            <person name="Derelle E."/>
            <person name="Rombauts S."/>
            <person name="Bouget F.Y."/>
            <person name="Carre I."/>
            <person name="Chateau A."/>
            <person name="Eyre-Walker A."/>
            <person name="Grimsley N."/>
            <person name="Moreau H."/>
            <person name="Piegu B."/>
            <person name="Rivals E."/>
            <person name="Schackwitz W."/>
            <person name="Van de Peer Y."/>
            <person name="Piganeau G."/>
        </authorList>
    </citation>
    <scope>NUCLEOTIDE SEQUENCE</scope>
    <source>
        <strain evidence="3">RCC4221</strain>
    </source>
</reference>
<protein>
    <submittedName>
        <fullName evidence="3">Unnamed product</fullName>
    </submittedName>
</protein>